<dbReference type="InterPro" id="IPR011604">
    <property type="entry name" value="PDDEXK-like_dom_sf"/>
</dbReference>
<gene>
    <name evidence="5" type="ORF">SlGVgp117</name>
</gene>
<keyword evidence="6" id="KW-1185">Reference proteome</keyword>
<keyword evidence="1" id="KW-0540">Nuclease</keyword>
<dbReference type="GeneID" id="5184228"/>
<accession>A5IZW9</accession>
<reference evidence="5 6" key="1">
    <citation type="journal article" date="2008" name="J. Microbiol.">
        <title>Molecular and phylogenetic characterization of Spodoptera litura granulovirus.</title>
        <authorList>
            <person name="Wang Y."/>
            <person name="Choi J.Y."/>
            <person name="Roh J.Y."/>
            <person name="Woo S.D."/>
            <person name="Jin B.R."/>
            <person name="Je Y.H."/>
        </authorList>
    </citation>
    <scope>NUCLEOTIDE SEQUENCE [LARGE SCALE GENOMIC DNA]</scope>
    <source>
        <strain evidence="5">SlGV-K1</strain>
    </source>
</reference>
<dbReference type="GO" id="GO:0004527">
    <property type="term" value="F:exonuclease activity"/>
    <property type="evidence" value="ECO:0007669"/>
    <property type="project" value="UniProtKB-KW"/>
</dbReference>
<dbReference type="Pfam" id="PF01771">
    <property type="entry name" value="Viral_alk_exo"/>
    <property type="match status" value="1"/>
</dbReference>
<keyword evidence="4 5" id="KW-0269">Exonuclease</keyword>
<evidence type="ECO:0000256" key="1">
    <source>
        <dbReference type="ARBA" id="ARBA00022722"/>
    </source>
</evidence>
<dbReference type="EMBL" id="DQ288858">
    <property type="protein sequence ID" value="ABQ52060.1"/>
    <property type="molecule type" value="Genomic_DNA"/>
</dbReference>
<dbReference type="Gene3D" id="3.90.320.10">
    <property type="match status" value="1"/>
</dbReference>
<protein>
    <submittedName>
        <fullName evidence="5">Alkaline exonuclease</fullName>
    </submittedName>
</protein>
<dbReference type="KEGG" id="vg:5184228"/>
<evidence type="ECO:0000256" key="4">
    <source>
        <dbReference type="ARBA" id="ARBA00022839"/>
    </source>
</evidence>
<dbReference type="Gene3D" id="1.10.1170.10">
    <property type="entry name" value="Inhibitor Of Apoptosis Protein (2mihbC-IAP-1), Chain A"/>
    <property type="match status" value="1"/>
</dbReference>
<dbReference type="GO" id="GO:0004519">
    <property type="term" value="F:endonuclease activity"/>
    <property type="evidence" value="ECO:0007669"/>
    <property type="project" value="UniProtKB-KW"/>
</dbReference>
<dbReference type="SUPFAM" id="SSF52980">
    <property type="entry name" value="Restriction endonuclease-like"/>
    <property type="match status" value="1"/>
</dbReference>
<dbReference type="InterPro" id="IPR051703">
    <property type="entry name" value="NF-kappa-B_Signaling_Reg"/>
</dbReference>
<keyword evidence="2" id="KW-0255">Endonuclease</keyword>
<dbReference type="InterPro" id="IPR034720">
    <property type="entry name" value="Viral_alk_exo"/>
</dbReference>
<evidence type="ECO:0000256" key="2">
    <source>
        <dbReference type="ARBA" id="ARBA00022759"/>
    </source>
</evidence>
<keyword evidence="3" id="KW-0378">Hydrolase</keyword>
<dbReference type="PANTHER" id="PTHR46609:SF8">
    <property type="entry name" value="YQAJ VIRAL RECOMBINASE DOMAIN-CONTAINING PROTEIN"/>
    <property type="match status" value="1"/>
</dbReference>
<evidence type="ECO:0000256" key="3">
    <source>
        <dbReference type="ARBA" id="ARBA00022801"/>
    </source>
</evidence>
<dbReference type="PANTHER" id="PTHR46609">
    <property type="entry name" value="EXONUCLEASE, PHAGE-TYPE/RECB, C-TERMINAL DOMAIN-CONTAINING PROTEIN"/>
    <property type="match status" value="1"/>
</dbReference>
<name>A5IZW9_9BBAC</name>
<evidence type="ECO:0000313" key="5">
    <source>
        <dbReference type="EMBL" id="ABQ52060.1"/>
    </source>
</evidence>
<dbReference type="RefSeq" id="YP_001257068.1">
    <property type="nucleotide sequence ID" value="NC_009503.1"/>
</dbReference>
<dbReference type="OrthoDB" id="9306at10239"/>
<organism evidence="5 6">
    <name type="scientific">Spodoptera litura granulovirus</name>
    <dbReference type="NCBI Taxonomy" id="359919"/>
    <lineage>
        <taxon>Viruses</taxon>
        <taxon>Viruses incertae sedis</taxon>
        <taxon>Naldaviricetes</taxon>
        <taxon>Lefavirales</taxon>
        <taxon>Baculoviridae</taxon>
        <taxon>Betabaculovirus</taxon>
        <taxon>Betabaculovirus spliturae</taxon>
    </lineage>
</organism>
<evidence type="ECO:0000313" key="6">
    <source>
        <dbReference type="Proteomes" id="UP000202782"/>
    </source>
</evidence>
<proteinExistence type="predicted"/>
<dbReference type="Proteomes" id="UP000202782">
    <property type="component" value="Segment"/>
</dbReference>
<dbReference type="SUPFAM" id="SSF57924">
    <property type="entry name" value="Inhibitor of apoptosis (IAP) repeat"/>
    <property type="match status" value="1"/>
</dbReference>
<dbReference type="InterPro" id="IPR011335">
    <property type="entry name" value="Restrct_endonuc-II-like"/>
</dbReference>
<sequence length="408" mass="47704">MEEKSNSEFFTPEQYRLVLKYRYDLYITNLKRGHYNTREEIFELEKATRGQSSNNLWRLLRINRTTASQSTCSAFNFETEAIMYGNRNENVVKQNELLMRHIGEEIEHCLGKSIKEYVANCGMFISKMGIHSASPDAYYMLDDDNIVVVEIKCPYTYREKTLTSIRNSFNTNKSRYRITNTAFSINRSGPPFVKVEEKNTHYRQMQAQMYVTGAVMAVYIVLIGQTPEVHFVERNASVIQELEAKEKKDYTNYIINNERCRMYVMEKNRRESFKDCELSKAAILKLSRSGFYYHFGKIICYFCRVQVELERGVDNALLQHAPDCNKEGDLRHAIFKYPRYFSDKIREQSLDRHVSDKQTAAKNNLFCDGSKIALYCCGNVIKSDLAESPFDIKDLLDNIVHTIDCERF</sequence>